<evidence type="ECO:0000313" key="3">
    <source>
        <dbReference type="Proteomes" id="UP000030759"/>
    </source>
</evidence>
<accession>A0A061HZI5</accession>
<reference evidence="3" key="1">
    <citation type="journal article" date="2013" name="Nat. Biotechnol.">
        <title>Chinese hamster genome sequenced from sorted chromosomes.</title>
        <authorList>
            <person name="Brinkrolf K."/>
            <person name="Rupp O."/>
            <person name="Laux H."/>
            <person name="Kollin F."/>
            <person name="Ernst W."/>
            <person name="Linke B."/>
            <person name="Kofler R."/>
            <person name="Romand S."/>
            <person name="Hesse F."/>
            <person name="Budach W.E."/>
            <person name="Galosy S."/>
            <person name="Muller D."/>
            <person name="Noll T."/>
            <person name="Wienberg J."/>
            <person name="Jostock T."/>
            <person name="Leonard M."/>
            <person name="Grillari J."/>
            <person name="Tauch A."/>
            <person name="Goesmann A."/>
            <person name="Helk B."/>
            <person name="Mott J.E."/>
            <person name="Puhler A."/>
            <person name="Borth N."/>
        </authorList>
    </citation>
    <scope>NUCLEOTIDE SEQUENCE [LARGE SCALE GENOMIC DNA]</scope>
    <source>
        <strain evidence="3">17A/GY</strain>
    </source>
</reference>
<evidence type="ECO:0000256" key="1">
    <source>
        <dbReference type="SAM" id="MobiDB-lite"/>
    </source>
</evidence>
<dbReference type="EMBL" id="KE682777">
    <property type="protein sequence ID" value="ERE66101.1"/>
    <property type="molecule type" value="Genomic_DNA"/>
</dbReference>
<dbReference type="Proteomes" id="UP000030759">
    <property type="component" value="Unassembled WGS sequence"/>
</dbReference>
<protein>
    <submittedName>
        <fullName evidence="2">Uncharacterized protein</fullName>
    </submittedName>
</protein>
<name>A0A061HZI5_CRIGR</name>
<organism evidence="2 3">
    <name type="scientific">Cricetulus griseus</name>
    <name type="common">Chinese hamster</name>
    <name type="synonym">Cricetulus barabensis griseus</name>
    <dbReference type="NCBI Taxonomy" id="10029"/>
    <lineage>
        <taxon>Eukaryota</taxon>
        <taxon>Metazoa</taxon>
        <taxon>Chordata</taxon>
        <taxon>Craniata</taxon>
        <taxon>Vertebrata</taxon>
        <taxon>Euteleostomi</taxon>
        <taxon>Mammalia</taxon>
        <taxon>Eutheria</taxon>
        <taxon>Euarchontoglires</taxon>
        <taxon>Glires</taxon>
        <taxon>Rodentia</taxon>
        <taxon>Myomorpha</taxon>
        <taxon>Muroidea</taxon>
        <taxon>Cricetidae</taxon>
        <taxon>Cricetinae</taxon>
        <taxon>Cricetulus</taxon>
    </lineage>
</organism>
<feature type="region of interest" description="Disordered" evidence="1">
    <location>
        <begin position="32"/>
        <end position="93"/>
    </location>
</feature>
<sequence length="116" mass="13653">MPKNCRCPGNNDTSIHKKRTYIRVLDLFASTRREPWSHTQEERKKFLLHPPEDRMRRGQGKSTSNNRKPNMIPPETRNHIPAGPEHHDADEPEENDLKIVFMKMLEGLEEDMKKIP</sequence>
<evidence type="ECO:0000313" key="2">
    <source>
        <dbReference type="EMBL" id="ERE66101.1"/>
    </source>
</evidence>
<dbReference type="AlphaFoldDB" id="A0A061HZI5"/>
<gene>
    <name evidence="2" type="ORF">H671_8g19693</name>
</gene>
<feature type="compositionally biased region" description="Basic and acidic residues" evidence="1">
    <location>
        <begin position="32"/>
        <end position="56"/>
    </location>
</feature>
<proteinExistence type="predicted"/>